<gene>
    <name evidence="3" type="ORF">FHU37_001699</name>
</gene>
<dbReference type="AlphaFoldDB" id="A0A852ZQN2"/>
<evidence type="ECO:0000313" key="3">
    <source>
        <dbReference type="EMBL" id="NYI04756.1"/>
    </source>
</evidence>
<dbReference type="PRINTS" id="PR00412">
    <property type="entry name" value="EPOXHYDRLASE"/>
</dbReference>
<evidence type="ECO:0000256" key="1">
    <source>
        <dbReference type="ARBA" id="ARBA00022801"/>
    </source>
</evidence>
<organism evidence="3 4">
    <name type="scientific">Allostreptomyces psammosilenae</name>
    <dbReference type="NCBI Taxonomy" id="1892865"/>
    <lineage>
        <taxon>Bacteria</taxon>
        <taxon>Bacillati</taxon>
        <taxon>Actinomycetota</taxon>
        <taxon>Actinomycetes</taxon>
        <taxon>Kitasatosporales</taxon>
        <taxon>Streptomycetaceae</taxon>
        <taxon>Allostreptomyces</taxon>
    </lineage>
</organism>
<reference evidence="3 4" key="1">
    <citation type="submission" date="2020-07" db="EMBL/GenBank/DDBJ databases">
        <title>Sequencing the genomes of 1000 actinobacteria strains.</title>
        <authorList>
            <person name="Klenk H.-P."/>
        </authorList>
    </citation>
    <scope>NUCLEOTIDE SEQUENCE [LARGE SCALE GENOMIC DNA]</scope>
    <source>
        <strain evidence="3 4">DSM 42178</strain>
    </source>
</reference>
<name>A0A852ZQN2_9ACTN</name>
<sequence length="287" mass="32427">MNAPAPTEGVAWVDGVRLHYTQAGTGPLVVLLHGWPQTRLCWRKIWGELATRYTVVAPDLRGYGLSDKPTGGYDKRRMAADMAGLVRELGFERASVIGHDRGARVGHRWALDHPEQVERLAVLDVVPTREMFRRLDASVAAGYWHWLFHLQPDLPERLIGPDVRGYLEYFFERWTYDRHGLEPEAVDAYVRAFSRPGALRASLDDYRAQEVDLSHDEADAQAGRRVTAPVLALWGSVGLPARLPTLEIWKEYAEHVTGAEIPRCGHFIAEERPRALLDHLDGFLPEP</sequence>
<comment type="caution">
    <text evidence="3">The sequence shown here is derived from an EMBL/GenBank/DDBJ whole genome shotgun (WGS) entry which is preliminary data.</text>
</comment>
<dbReference type="RefSeq" id="WP_179813609.1">
    <property type="nucleotide sequence ID" value="NZ_JACBZD010000001.1"/>
</dbReference>
<dbReference type="InterPro" id="IPR000639">
    <property type="entry name" value="Epox_hydrolase-like"/>
</dbReference>
<keyword evidence="4" id="KW-1185">Reference proteome</keyword>
<dbReference type="Pfam" id="PF00561">
    <property type="entry name" value="Abhydrolase_1"/>
    <property type="match status" value="1"/>
</dbReference>
<protein>
    <submittedName>
        <fullName evidence="3">Pimeloyl-ACP methyl ester carboxylesterase</fullName>
    </submittedName>
</protein>
<evidence type="ECO:0000259" key="2">
    <source>
        <dbReference type="Pfam" id="PF00561"/>
    </source>
</evidence>
<dbReference type="GO" id="GO:0016787">
    <property type="term" value="F:hydrolase activity"/>
    <property type="evidence" value="ECO:0007669"/>
    <property type="project" value="UniProtKB-KW"/>
</dbReference>
<dbReference type="PANTHER" id="PTHR43329">
    <property type="entry name" value="EPOXIDE HYDROLASE"/>
    <property type="match status" value="1"/>
</dbReference>
<dbReference type="EMBL" id="JACBZD010000001">
    <property type="protein sequence ID" value="NYI04756.1"/>
    <property type="molecule type" value="Genomic_DNA"/>
</dbReference>
<proteinExistence type="predicted"/>
<dbReference type="InterPro" id="IPR029058">
    <property type="entry name" value="AB_hydrolase_fold"/>
</dbReference>
<dbReference type="Proteomes" id="UP000567795">
    <property type="component" value="Unassembled WGS sequence"/>
</dbReference>
<dbReference type="PRINTS" id="PR00111">
    <property type="entry name" value="ABHYDROLASE"/>
</dbReference>
<feature type="domain" description="AB hydrolase-1" evidence="2">
    <location>
        <begin position="27"/>
        <end position="273"/>
    </location>
</feature>
<accession>A0A852ZQN2</accession>
<keyword evidence="1" id="KW-0378">Hydrolase</keyword>
<dbReference type="SUPFAM" id="SSF53474">
    <property type="entry name" value="alpha/beta-Hydrolases"/>
    <property type="match status" value="1"/>
</dbReference>
<evidence type="ECO:0000313" key="4">
    <source>
        <dbReference type="Proteomes" id="UP000567795"/>
    </source>
</evidence>
<dbReference type="Gene3D" id="3.40.50.1820">
    <property type="entry name" value="alpha/beta hydrolase"/>
    <property type="match status" value="1"/>
</dbReference>
<dbReference type="InterPro" id="IPR000073">
    <property type="entry name" value="AB_hydrolase_1"/>
</dbReference>